<comment type="caution">
    <text evidence="2">The sequence shown here is derived from an EMBL/GenBank/DDBJ whole genome shotgun (WGS) entry which is preliminary data.</text>
</comment>
<feature type="compositionally biased region" description="Pro residues" evidence="1">
    <location>
        <begin position="184"/>
        <end position="195"/>
    </location>
</feature>
<organism evidence="2 3">
    <name type="scientific">Polyangium fumosum</name>
    <dbReference type="NCBI Taxonomy" id="889272"/>
    <lineage>
        <taxon>Bacteria</taxon>
        <taxon>Pseudomonadati</taxon>
        <taxon>Myxococcota</taxon>
        <taxon>Polyangia</taxon>
        <taxon>Polyangiales</taxon>
        <taxon>Polyangiaceae</taxon>
        <taxon>Polyangium</taxon>
    </lineage>
</organism>
<feature type="region of interest" description="Disordered" evidence="1">
    <location>
        <begin position="56"/>
        <end position="75"/>
    </location>
</feature>
<evidence type="ECO:0000313" key="2">
    <source>
        <dbReference type="EMBL" id="TKD12321.1"/>
    </source>
</evidence>
<dbReference type="RefSeq" id="WP_136927620.1">
    <property type="nucleotide sequence ID" value="NZ_SSMQ01000003.1"/>
</dbReference>
<dbReference type="NCBIfam" id="NF041515">
    <property type="entry name" value="GspC_delta"/>
    <property type="match status" value="1"/>
</dbReference>
<dbReference type="Gene3D" id="2.30.42.10">
    <property type="match status" value="1"/>
</dbReference>
<name>A0A4U1JI55_9BACT</name>
<feature type="compositionally biased region" description="Basic and acidic residues" evidence="1">
    <location>
        <begin position="62"/>
        <end position="75"/>
    </location>
</feature>
<dbReference type="SUPFAM" id="SSF50156">
    <property type="entry name" value="PDZ domain-like"/>
    <property type="match status" value="1"/>
</dbReference>
<dbReference type="InterPro" id="IPR036034">
    <property type="entry name" value="PDZ_sf"/>
</dbReference>
<proteinExistence type="predicted"/>
<keyword evidence="3" id="KW-1185">Reference proteome</keyword>
<dbReference type="OrthoDB" id="341285at2"/>
<reference evidence="2 3" key="1">
    <citation type="submission" date="2019-04" db="EMBL/GenBank/DDBJ databases">
        <authorList>
            <person name="Li Y."/>
            <person name="Wang J."/>
        </authorList>
    </citation>
    <scope>NUCLEOTIDE SEQUENCE [LARGE SCALE GENOMIC DNA]</scope>
    <source>
        <strain evidence="2 3">DSM 14668</strain>
    </source>
</reference>
<feature type="region of interest" description="Disordered" evidence="1">
    <location>
        <begin position="182"/>
        <end position="218"/>
    </location>
</feature>
<sequence length="336" mass="36936">MALARVRRVRLDALLKRYFPVVVGLLLLASAYFQAKGLGYLVGATMTNGAPVTKRPGPKIAAHHEEESGRPKGDVILERNPFDSMTGPLVMPEQPQGPPPTHPLDDPPCEVGLVTLIVWSEEDPAWSFAAIAGPEGVHLHRQGDQLGGFHVAHIGPDRIWLSREGRFCQIEVHDAERRRAMQGMPPPMNQPPMNQPPMNGGPQAAPPATQGKRPKGQLPPHIAERIRQTGPNQYDIDRTVVDEILTNQAEYLQKVRVLPAKQGDQTTGMRLMGVRKGTALDAIGLKHGDQLQRINGFEMTNPQSALEAYARLMSANQIRVDVLRNGQPTTLELNIK</sequence>
<evidence type="ECO:0000256" key="1">
    <source>
        <dbReference type="SAM" id="MobiDB-lite"/>
    </source>
</evidence>
<evidence type="ECO:0000313" key="3">
    <source>
        <dbReference type="Proteomes" id="UP000309215"/>
    </source>
</evidence>
<protein>
    <submittedName>
        <fullName evidence="2">General secretion pathway protein GspC</fullName>
    </submittedName>
</protein>
<dbReference type="AlphaFoldDB" id="A0A4U1JI55"/>
<accession>A0A4U1JI55</accession>
<dbReference type="Proteomes" id="UP000309215">
    <property type="component" value="Unassembled WGS sequence"/>
</dbReference>
<dbReference type="EMBL" id="SSMQ01000003">
    <property type="protein sequence ID" value="TKD12321.1"/>
    <property type="molecule type" value="Genomic_DNA"/>
</dbReference>
<gene>
    <name evidence="2" type="ORF">E8A74_04250</name>
</gene>